<organism evidence="1">
    <name type="scientific">marine sediment metagenome</name>
    <dbReference type="NCBI Taxonomy" id="412755"/>
    <lineage>
        <taxon>unclassified sequences</taxon>
        <taxon>metagenomes</taxon>
        <taxon>ecological metagenomes</taxon>
    </lineage>
</organism>
<dbReference type="EMBL" id="BARV01020575">
    <property type="protein sequence ID" value="GAI28875.1"/>
    <property type="molecule type" value="Genomic_DNA"/>
</dbReference>
<name>X1NPZ8_9ZZZZ</name>
<dbReference type="AlphaFoldDB" id="X1NPZ8"/>
<gene>
    <name evidence="1" type="ORF">S06H3_34305</name>
</gene>
<accession>X1NPZ8</accession>
<proteinExistence type="predicted"/>
<evidence type="ECO:0000313" key="1">
    <source>
        <dbReference type="EMBL" id="GAI28875.1"/>
    </source>
</evidence>
<reference evidence="1" key="1">
    <citation type="journal article" date="2014" name="Front. Microbiol.">
        <title>High frequency of phylogenetically diverse reductive dehalogenase-homologous genes in deep subseafloor sedimentary metagenomes.</title>
        <authorList>
            <person name="Kawai M."/>
            <person name="Futagami T."/>
            <person name="Toyoda A."/>
            <person name="Takaki Y."/>
            <person name="Nishi S."/>
            <person name="Hori S."/>
            <person name="Arai W."/>
            <person name="Tsubouchi T."/>
            <person name="Morono Y."/>
            <person name="Uchiyama I."/>
            <person name="Ito T."/>
            <person name="Fujiyama A."/>
            <person name="Inagaki F."/>
            <person name="Takami H."/>
        </authorList>
    </citation>
    <scope>NUCLEOTIDE SEQUENCE</scope>
    <source>
        <strain evidence="1">Expedition CK06-06</strain>
    </source>
</reference>
<comment type="caution">
    <text evidence="1">The sequence shown here is derived from an EMBL/GenBank/DDBJ whole genome shotgun (WGS) entry which is preliminary data.</text>
</comment>
<sequence length="75" mass="8596">MSGRRHDELLSDAYDELAICDQDEDFVGWYYMWKEEGLSDDDLINCFIGKPVPPALKRELETQGKKIVAGTLFPD</sequence>
<protein>
    <submittedName>
        <fullName evidence="1">Uncharacterized protein</fullName>
    </submittedName>
</protein>